<protein>
    <submittedName>
        <fullName evidence="1">Uncharacterized protein</fullName>
    </submittedName>
</protein>
<dbReference type="RefSeq" id="WP_012389909.1">
    <property type="nucleotide sequence ID" value="NC_010602.1"/>
</dbReference>
<dbReference type="AlphaFoldDB" id="B0SP39"/>
<dbReference type="EMBL" id="CP000786">
    <property type="protein sequence ID" value="ABZ99051.1"/>
    <property type="molecule type" value="Genomic_DNA"/>
</dbReference>
<evidence type="ECO:0000313" key="2">
    <source>
        <dbReference type="Proteomes" id="UP000001847"/>
    </source>
</evidence>
<proteinExistence type="predicted"/>
<gene>
    <name evidence="1" type="ordered locus">LEPBI_I2983</name>
</gene>
<organism evidence="1 2">
    <name type="scientific">Leptospira biflexa serovar Patoc (strain Patoc 1 / ATCC 23582 / Paris)</name>
    <dbReference type="NCBI Taxonomy" id="456481"/>
    <lineage>
        <taxon>Bacteria</taxon>
        <taxon>Pseudomonadati</taxon>
        <taxon>Spirochaetota</taxon>
        <taxon>Spirochaetia</taxon>
        <taxon>Leptospirales</taxon>
        <taxon>Leptospiraceae</taxon>
        <taxon>Leptospira</taxon>
    </lineage>
</organism>
<dbReference type="BioCyc" id="LBIF456481:LEPBI_RS14615-MONOMER"/>
<evidence type="ECO:0000313" key="1">
    <source>
        <dbReference type="EMBL" id="ABZ99051.1"/>
    </source>
</evidence>
<keyword evidence="2" id="KW-1185">Reference proteome</keyword>
<dbReference type="KEGG" id="lbi:LEPBI_I2983"/>
<dbReference type="OrthoDB" id="330286at2"/>
<reference evidence="1 2" key="1">
    <citation type="journal article" date="2008" name="PLoS ONE">
        <title>Genome sequence of the saprophyte Leptospira biflexa provides insights into the evolution of Leptospira and the pathogenesis of leptospirosis.</title>
        <authorList>
            <person name="Picardeau M."/>
            <person name="Bulach D.M."/>
            <person name="Bouchier C."/>
            <person name="Zuerner R.L."/>
            <person name="Zidane N."/>
            <person name="Wilson P.J."/>
            <person name="Creno S."/>
            <person name="Kuczek E.S."/>
            <person name="Bommezzadri S."/>
            <person name="Davis J.C."/>
            <person name="McGrath A."/>
            <person name="Johnson M.J."/>
            <person name="Boursaux-Eude C."/>
            <person name="Seemann T."/>
            <person name="Rouy Z."/>
            <person name="Coppel R.L."/>
            <person name="Rood J.I."/>
            <person name="Lajus A."/>
            <person name="Davies J.K."/>
            <person name="Medigue C."/>
            <person name="Adler B."/>
        </authorList>
    </citation>
    <scope>NUCLEOTIDE SEQUENCE [LARGE SCALE GENOMIC DNA]</scope>
    <source>
        <strain evidence="2">Patoc 1 / ATCC 23582 / Paris</strain>
    </source>
</reference>
<dbReference type="Proteomes" id="UP000001847">
    <property type="component" value="Chromosome I"/>
</dbReference>
<dbReference type="STRING" id="456481.LEPBI_I2983"/>
<dbReference type="HOGENOM" id="CLU_1022311_0_0_12"/>
<accession>B0SP39</accession>
<sequence>MKSNVAKFIFSFSFLIFANCYFNPLVNSIVSPEKPEENNSFLGLLGLSGPTLLITGQIIDANGLGEAGLVLQPGKSFAPQSKSTSSGYTTVAGGRFYIPYQSGQISFTVYKENLYYFEFTLDVVSTSQITYSLYGAAPGIQINGLGAINIADQTNVFDLVKAYTIDGQSNQVPLNANVNVYISAMIFDFSEAPISALETGTLVDAWISQNISPSPAISFDNLMNVSDNTLTIYPMGLGGMTAYEITLGSGILSATGKPLTPRTIQFFYQFNP</sequence>
<name>B0SP39_LEPBP</name>